<feature type="coiled-coil region" evidence="1">
    <location>
        <begin position="203"/>
        <end position="237"/>
    </location>
</feature>
<dbReference type="RefSeq" id="WP_185274052.1">
    <property type="nucleotide sequence ID" value="NZ_CP055156.1"/>
</dbReference>
<keyword evidence="3" id="KW-1185">Reference proteome</keyword>
<dbReference type="KEGG" id="aswu:HUW51_10850"/>
<evidence type="ECO:0000313" key="3">
    <source>
        <dbReference type="Proteomes" id="UP000515237"/>
    </source>
</evidence>
<reference evidence="2 3" key="1">
    <citation type="journal article" date="2018" name="Int. J. Syst. Evol. Microbiol.">
        <title>Adhaeribacter swui sp. nov., isolated from wet mud.</title>
        <authorList>
            <person name="Kim D.U."/>
            <person name="Kim K.W."/>
            <person name="Kang M.S."/>
            <person name="Kim J.Y."/>
            <person name="Jang J.H."/>
            <person name="Kim M.K."/>
        </authorList>
    </citation>
    <scope>NUCLEOTIDE SEQUENCE [LARGE SCALE GENOMIC DNA]</scope>
    <source>
        <strain evidence="2 3">KCTC 52873</strain>
    </source>
</reference>
<dbReference type="EMBL" id="CP055156">
    <property type="protein sequence ID" value="QNF33200.1"/>
    <property type="molecule type" value="Genomic_DNA"/>
</dbReference>
<dbReference type="AlphaFoldDB" id="A0A7G7G7R6"/>
<keyword evidence="1" id="KW-0175">Coiled coil</keyword>
<sequence>MSGFDNLIKTADECIPFYTSHLDKLRSFLEAQKEAKSLIAVTSPEANLNIFSELENLNGVNALITISLLDLLVVCKHLCIVKQPWERAYFIKNGYLIINETLETYSQSQQPVLRGIINSNYPSFLPDFNNIFSTIKKFRKEHDLKTIKGIRNTIAGHIDKDFCLYYDTTLKLDGEAAGNTISAFLNILRQLQDFLTKLTLFANIKIKEESMQTEQSINNLKNKIEELFSKFDKLKKENKNH</sequence>
<protein>
    <recommendedName>
        <fullName evidence="4">HEPN AbiU2-like domain-containing protein</fullName>
    </recommendedName>
</protein>
<name>A0A7G7G7R6_9BACT</name>
<evidence type="ECO:0000256" key="1">
    <source>
        <dbReference type="SAM" id="Coils"/>
    </source>
</evidence>
<organism evidence="2 3">
    <name type="scientific">Adhaeribacter swui</name>
    <dbReference type="NCBI Taxonomy" id="2086471"/>
    <lineage>
        <taxon>Bacteria</taxon>
        <taxon>Pseudomonadati</taxon>
        <taxon>Bacteroidota</taxon>
        <taxon>Cytophagia</taxon>
        <taxon>Cytophagales</taxon>
        <taxon>Hymenobacteraceae</taxon>
        <taxon>Adhaeribacter</taxon>
    </lineage>
</organism>
<evidence type="ECO:0008006" key="4">
    <source>
        <dbReference type="Google" id="ProtNLM"/>
    </source>
</evidence>
<accession>A0A7G7G7R6</accession>
<dbReference type="Proteomes" id="UP000515237">
    <property type="component" value="Chromosome"/>
</dbReference>
<evidence type="ECO:0000313" key="2">
    <source>
        <dbReference type="EMBL" id="QNF33200.1"/>
    </source>
</evidence>
<proteinExistence type="predicted"/>
<gene>
    <name evidence="2" type="ORF">HUW51_10850</name>
</gene>